<organism evidence="1 2">
    <name type="scientific">Budvicia aquatica</name>
    <dbReference type="NCBI Taxonomy" id="82979"/>
    <lineage>
        <taxon>Bacteria</taxon>
        <taxon>Pseudomonadati</taxon>
        <taxon>Pseudomonadota</taxon>
        <taxon>Gammaproteobacteria</taxon>
        <taxon>Enterobacterales</taxon>
        <taxon>Budviciaceae</taxon>
        <taxon>Budvicia</taxon>
    </lineage>
</organism>
<dbReference type="Proteomes" id="UP000373449">
    <property type="component" value="Unassembled WGS sequence"/>
</dbReference>
<sequence length="152" mass="16069">MDVRTGINYYVEELVSTLSGSFIVRADLGIYGMSNPQTVTFTSATNTNLVVRAEIQDPAGQDLLTTGNSPLIGVTYTVKLFDGANVDITTSIPAANVQWELDGPNTAGCAITLNSFDTGVRGYQFTPRTNASSNSGVTCGDQGFGLKVTYVP</sequence>
<accession>A0A484ZFI1</accession>
<protein>
    <submittedName>
        <fullName evidence="1">Uncharacterized protein</fullName>
    </submittedName>
</protein>
<dbReference type="AlphaFoldDB" id="A0A484ZFI1"/>
<evidence type="ECO:0000313" key="2">
    <source>
        <dbReference type="Proteomes" id="UP000373449"/>
    </source>
</evidence>
<reference evidence="1 2" key="1">
    <citation type="submission" date="2019-03" db="EMBL/GenBank/DDBJ databases">
        <authorList>
            <consortium name="Pathogen Informatics"/>
        </authorList>
    </citation>
    <scope>NUCLEOTIDE SEQUENCE [LARGE SCALE GENOMIC DNA]</scope>
    <source>
        <strain evidence="1 2">NCTC12282</strain>
    </source>
</reference>
<evidence type="ECO:0000313" key="1">
    <source>
        <dbReference type="EMBL" id="VFS46858.1"/>
    </source>
</evidence>
<dbReference type="EMBL" id="CAADJA010000002">
    <property type="protein sequence ID" value="VFS46858.1"/>
    <property type="molecule type" value="Genomic_DNA"/>
</dbReference>
<name>A0A484ZFI1_9GAMM</name>
<proteinExistence type="predicted"/>
<gene>
    <name evidence="1" type="ORF">NCTC12282_01788</name>
</gene>